<accession>A0ABV8G1B3</accession>
<protein>
    <submittedName>
        <fullName evidence="2">DUF6879 family protein</fullName>
    </submittedName>
</protein>
<evidence type="ECO:0000313" key="2">
    <source>
        <dbReference type="EMBL" id="MFC4007787.1"/>
    </source>
</evidence>
<dbReference type="EMBL" id="JBHSBI010000005">
    <property type="protein sequence ID" value="MFC4007787.1"/>
    <property type="molecule type" value="Genomic_DNA"/>
</dbReference>
<comment type="caution">
    <text evidence="2">The sequence shown here is derived from an EMBL/GenBank/DDBJ whole genome shotgun (WGS) entry which is preliminary data.</text>
</comment>
<gene>
    <name evidence="2" type="ORF">ACFOY2_11165</name>
</gene>
<keyword evidence="3" id="KW-1185">Reference proteome</keyword>
<reference evidence="3" key="1">
    <citation type="journal article" date="2019" name="Int. J. Syst. Evol. Microbiol.">
        <title>The Global Catalogue of Microorganisms (GCM) 10K type strain sequencing project: providing services to taxonomists for standard genome sequencing and annotation.</title>
        <authorList>
            <consortium name="The Broad Institute Genomics Platform"/>
            <consortium name="The Broad Institute Genome Sequencing Center for Infectious Disease"/>
            <person name="Wu L."/>
            <person name="Ma J."/>
        </authorList>
    </citation>
    <scope>NUCLEOTIDE SEQUENCE [LARGE SCALE GENOMIC DNA]</scope>
    <source>
        <strain evidence="3">TBRC 1276</strain>
    </source>
</reference>
<dbReference type="Pfam" id="PF21806">
    <property type="entry name" value="DUF6879"/>
    <property type="match status" value="1"/>
</dbReference>
<name>A0ABV8G1B3_9ACTN</name>
<evidence type="ECO:0000259" key="1">
    <source>
        <dbReference type="Pfam" id="PF21806"/>
    </source>
</evidence>
<dbReference type="InterPro" id="IPR049244">
    <property type="entry name" value="DUF6879"/>
</dbReference>
<evidence type="ECO:0000313" key="3">
    <source>
        <dbReference type="Proteomes" id="UP001595851"/>
    </source>
</evidence>
<organism evidence="2 3">
    <name type="scientific">Nonomuraea purpurea</name>
    <dbReference type="NCBI Taxonomy" id="1849276"/>
    <lineage>
        <taxon>Bacteria</taxon>
        <taxon>Bacillati</taxon>
        <taxon>Actinomycetota</taxon>
        <taxon>Actinomycetes</taxon>
        <taxon>Streptosporangiales</taxon>
        <taxon>Streptosporangiaceae</taxon>
        <taxon>Nonomuraea</taxon>
    </lineage>
</organism>
<proteinExistence type="predicted"/>
<sequence>MARELARIGTSSSLTEVKAVSEGLPDGTPSAGDAMTFPGPSEVAFVGGDPTSNQSECPAVWSAPGGIYIRGKTVEDSALVSRFGQDVGKGEDETDIWVPDRLFPAIREAIDDSFEEGRQGPGQHDFATLLAATQRSLIRFEMRDSYDETEQGFAEWQQTGDASSYDWSNHLDLVRESAARGVRWRRVRIVSEPLSEYIKWEHALTDTNVKAGEDIRWLPRTKAADLMLPGADCWVFDHRVIRWNFQRGDGTNPRHYTFSSDPRVIRDIVGAFEIAWERATPHADYKSS</sequence>
<dbReference type="Proteomes" id="UP001595851">
    <property type="component" value="Unassembled WGS sequence"/>
</dbReference>
<feature type="domain" description="DUF6879" evidence="1">
    <location>
        <begin position="125"/>
        <end position="286"/>
    </location>
</feature>
<dbReference type="RefSeq" id="WP_379527895.1">
    <property type="nucleotide sequence ID" value="NZ_JBHSBI010000005.1"/>
</dbReference>